<dbReference type="InParanoid" id="E9GHQ9"/>
<organism evidence="2 3">
    <name type="scientific">Daphnia pulex</name>
    <name type="common">Water flea</name>
    <dbReference type="NCBI Taxonomy" id="6669"/>
    <lineage>
        <taxon>Eukaryota</taxon>
        <taxon>Metazoa</taxon>
        <taxon>Ecdysozoa</taxon>
        <taxon>Arthropoda</taxon>
        <taxon>Crustacea</taxon>
        <taxon>Branchiopoda</taxon>
        <taxon>Diplostraca</taxon>
        <taxon>Cladocera</taxon>
        <taxon>Anomopoda</taxon>
        <taxon>Daphniidae</taxon>
        <taxon>Daphnia</taxon>
    </lineage>
</organism>
<protein>
    <submittedName>
        <fullName evidence="2">Uncharacterized protein</fullName>
    </submittedName>
</protein>
<evidence type="ECO:0000313" key="2">
    <source>
        <dbReference type="EMBL" id="EFX81011.1"/>
    </source>
</evidence>
<sequence>MRPTDRAAAAVGADAAAGRLRCGAECFRRGGFRPPGCPFPWDLLLHHRRRPCDDGRAVGDAAAGGGDGGGGDVTEKMFLVQLLSRSSRSWFSISKEKRRGGPLFGRLSPDDGLKPQSHGWNDGSTSLDSLYTRGDFSYITGRRELFGLAPQ</sequence>
<dbReference type="AlphaFoldDB" id="E9GHQ9"/>
<reference evidence="2 3" key="1">
    <citation type="journal article" date="2011" name="Science">
        <title>The ecoresponsive genome of Daphnia pulex.</title>
        <authorList>
            <person name="Colbourne J.K."/>
            <person name="Pfrender M.E."/>
            <person name="Gilbert D."/>
            <person name="Thomas W.K."/>
            <person name="Tucker A."/>
            <person name="Oakley T.H."/>
            <person name="Tokishita S."/>
            <person name="Aerts A."/>
            <person name="Arnold G.J."/>
            <person name="Basu M.K."/>
            <person name="Bauer D.J."/>
            <person name="Caceres C.E."/>
            <person name="Carmel L."/>
            <person name="Casola C."/>
            <person name="Choi J.H."/>
            <person name="Detter J.C."/>
            <person name="Dong Q."/>
            <person name="Dusheyko S."/>
            <person name="Eads B.D."/>
            <person name="Frohlich T."/>
            <person name="Geiler-Samerotte K.A."/>
            <person name="Gerlach D."/>
            <person name="Hatcher P."/>
            <person name="Jogdeo S."/>
            <person name="Krijgsveld J."/>
            <person name="Kriventseva E.V."/>
            <person name="Kultz D."/>
            <person name="Laforsch C."/>
            <person name="Lindquist E."/>
            <person name="Lopez J."/>
            <person name="Manak J.R."/>
            <person name="Muller J."/>
            <person name="Pangilinan J."/>
            <person name="Patwardhan R.P."/>
            <person name="Pitluck S."/>
            <person name="Pritham E.J."/>
            <person name="Rechtsteiner A."/>
            <person name="Rho M."/>
            <person name="Rogozin I.B."/>
            <person name="Sakarya O."/>
            <person name="Salamov A."/>
            <person name="Schaack S."/>
            <person name="Shapiro H."/>
            <person name="Shiga Y."/>
            <person name="Skalitzky C."/>
            <person name="Smith Z."/>
            <person name="Souvorov A."/>
            <person name="Sung W."/>
            <person name="Tang Z."/>
            <person name="Tsuchiya D."/>
            <person name="Tu H."/>
            <person name="Vos H."/>
            <person name="Wang M."/>
            <person name="Wolf Y.I."/>
            <person name="Yamagata H."/>
            <person name="Yamada T."/>
            <person name="Ye Y."/>
            <person name="Shaw J.R."/>
            <person name="Andrews J."/>
            <person name="Crease T.J."/>
            <person name="Tang H."/>
            <person name="Lucas S.M."/>
            <person name="Robertson H.M."/>
            <person name="Bork P."/>
            <person name="Koonin E.V."/>
            <person name="Zdobnov E.M."/>
            <person name="Grigoriev I.V."/>
            <person name="Lynch M."/>
            <person name="Boore J.L."/>
        </authorList>
    </citation>
    <scope>NUCLEOTIDE SEQUENCE [LARGE SCALE GENOMIC DNA]</scope>
</reference>
<feature type="region of interest" description="Disordered" evidence="1">
    <location>
        <begin position="99"/>
        <end position="124"/>
    </location>
</feature>
<proteinExistence type="predicted"/>
<dbReference type="HOGENOM" id="CLU_1733331_0_0_1"/>
<name>E9GHQ9_DAPPU</name>
<accession>E9GHQ9</accession>
<gene>
    <name evidence="2" type="ORF">DAPPUDRAFT_102847</name>
</gene>
<keyword evidence="3" id="KW-1185">Reference proteome</keyword>
<dbReference type="KEGG" id="dpx:DAPPUDRAFT_102847"/>
<evidence type="ECO:0000313" key="3">
    <source>
        <dbReference type="Proteomes" id="UP000000305"/>
    </source>
</evidence>
<dbReference type="Proteomes" id="UP000000305">
    <property type="component" value="Unassembled WGS sequence"/>
</dbReference>
<dbReference type="EMBL" id="GL732545">
    <property type="protein sequence ID" value="EFX81011.1"/>
    <property type="molecule type" value="Genomic_DNA"/>
</dbReference>
<evidence type="ECO:0000256" key="1">
    <source>
        <dbReference type="SAM" id="MobiDB-lite"/>
    </source>
</evidence>